<organism evidence="1 2">
    <name type="scientific">Pantoea stewartii subsp. stewartii DC283</name>
    <dbReference type="NCBI Taxonomy" id="660596"/>
    <lineage>
        <taxon>Bacteria</taxon>
        <taxon>Pseudomonadati</taxon>
        <taxon>Pseudomonadota</taxon>
        <taxon>Gammaproteobacteria</taxon>
        <taxon>Enterobacterales</taxon>
        <taxon>Erwiniaceae</taxon>
        <taxon>Pantoea</taxon>
    </lineage>
</organism>
<gene>
    <name evidence="1" type="ORF">DSJ_10855</name>
</gene>
<dbReference type="Proteomes" id="UP000192380">
    <property type="component" value="Chromosome"/>
</dbReference>
<protein>
    <submittedName>
        <fullName evidence="1">Uncharacterized protein</fullName>
    </submittedName>
</protein>
<reference evidence="1 2" key="1">
    <citation type="submission" date="2016-10" db="EMBL/GenBank/DDBJ databases">
        <title>Complete Genome Assembly of Pantoea stewartii subsp. stewartii DC283, a Corn Pathogen.</title>
        <authorList>
            <person name="Duong D.A."/>
            <person name="Stevens A.M."/>
            <person name="Jensen R.V."/>
        </authorList>
    </citation>
    <scope>NUCLEOTIDE SEQUENCE [LARGE SCALE GENOMIC DNA]</scope>
    <source>
        <strain evidence="1 2">DC283</strain>
    </source>
</reference>
<accession>A0ABN4YYK3</accession>
<name>A0ABN4YYK3_PANSE</name>
<dbReference type="RefSeq" id="WP_044241872.1">
    <property type="nucleotide sequence ID" value="NZ_AHIE01000009.1"/>
</dbReference>
<evidence type="ECO:0000313" key="1">
    <source>
        <dbReference type="EMBL" id="ARF49790.1"/>
    </source>
</evidence>
<keyword evidence="2" id="KW-1185">Reference proteome</keyword>
<sequence>MSSAAPILFRGISDVNDIEQLTNKRRYIAMACDFWSENGYWKKDNKFNEEFASIQFSVFSEALKLADQKLIKLRNEV</sequence>
<evidence type="ECO:0000313" key="2">
    <source>
        <dbReference type="Proteomes" id="UP000192380"/>
    </source>
</evidence>
<dbReference type="EMBL" id="CP017581">
    <property type="protein sequence ID" value="ARF49790.1"/>
    <property type="molecule type" value="Genomic_DNA"/>
</dbReference>
<proteinExistence type="predicted"/>